<accession>A0ABW6CKD4</accession>
<protein>
    <submittedName>
        <fullName evidence="3">Conjugal transfer protein TraN</fullName>
    </submittedName>
</protein>
<feature type="compositionally biased region" description="Gly residues" evidence="1">
    <location>
        <begin position="64"/>
        <end position="76"/>
    </location>
</feature>
<evidence type="ECO:0000313" key="3">
    <source>
        <dbReference type="EMBL" id="MFD3227258.1"/>
    </source>
</evidence>
<dbReference type="EMBL" id="JBHUCJ010000184">
    <property type="protein sequence ID" value="MFD3227258.1"/>
    <property type="molecule type" value="Genomic_DNA"/>
</dbReference>
<gene>
    <name evidence="3" type="ORF">ACFPK4_27425</name>
</gene>
<evidence type="ECO:0000313" key="4">
    <source>
        <dbReference type="Proteomes" id="UP001598201"/>
    </source>
</evidence>
<comment type="caution">
    <text evidence="3">The sequence shown here is derived from an EMBL/GenBank/DDBJ whole genome shotgun (WGS) entry which is preliminary data.</text>
</comment>
<feature type="region of interest" description="Disordered" evidence="1">
    <location>
        <begin position="27"/>
        <end position="89"/>
    </location>
</feature>
<evidence type="ECO:0000256" key="1">
    <source>
        <dbReference type="SAM" id="MobiDB-lite"/>
    </source>
</evidence>
<feature type="non-terminal residue" evidence="3">
    <location>
        <position position="89"/>
    </location>
</feature>
<keyword evidence="2" id="KW-0732">Signal</keyword>
<proteinExistence type="predicted"/>
<organism evidence="3 4">
    <name type="scientific">Rahnella sp. (strain Y9602)</name>
    <dbReference type="NCBI Taxonomy" id="2703885"/>
    <lineage>
        <taxon>Bacteria</taxon>
        <taxon>Pseudomonadati</taxon>
        <taxon>Pseudomonadota</taxon>
        <taxon>Gammaproteobacteria</taxon>
        <taxon>Enterobacterales</taxon>
        <taxon>Yersiniaceae</taxon>
        <taxon>Rahnella</taxon>
    </lineage>
</organism>
<reference evidence="3 4" key="1">
    <citation type="submission" date="2024-09" db="EMBL/GenBank/DDBJ databases">
        <title>Genomes of Rahnella.</title>
        <authorList>
            <person name="Mnguni F.C."/>
            <person name="Shin G.Y."/>
            <person name="Coutinho T."/>
        </authorList>
    </citation>
    <scope>NUCLEOTIDE SEQUENCE [LARGE SCALE GENOMIC DNA]</scope>
    <source>
        <strain evidence="3 4">20WA0057</strain>
    </source>
</reference>
<keyword evidence="4" id="KW-1185">Reference proteome</keyword>
<sequence length="89" mass="8836">MKRLLLSLLLLCAQGAQADAVSDAFNAGSSYGKSNSSQGTSGMKNTSPSTVIPGYTASPSQSGYYGGVQGGDGGISDKGQTELGQNNAG</sequence>
<feature type="compositionally biased region" description="Polar residues" evidence="1">
    <location>
        <begin position="27"/>
        <end position="50"/>
    </location>
</feature>
<feature type="chain" id="PRO_5045930576" evidence="2">
    <location>
        <begin position="19"/>
        <end position="89"/>
    </location>
</feature>
<name>A0ABW6CKD4_RAHSY</name>
<dbReference type="Proteomes" id="UP001598201">
    <property type="component" value="Unassembled WGS sequence"/>
</dbReference>
<feature type="signal peptide" evidence="2">
    <location>
        <begin position="1"/>
        <end position="18"/>
    </location>
</feature>
<evidence type="ECO:0000256" key="2">
    <source>
        <dbReference type="SAM" id="SignalP"/>
    </source>
</evidence>